<dbReference type="GO" id="GO:0004672">
    <property type="term" value="F:protein kinase activity"/>
    <property type="evidence" value="ECO:0007669"/>
    <property type="project" value="InterPro"/>
</dbReference>
<dbReference type="STRING" id="1160509.A0A3N4IUP2"/>
<evidence type="ECO:0000259" key="2">
    <source>
        <dbReference type="PROSITE" id="PS50011"/>
    </source>
</evidence>
<accession>A0A3N4IUP2</accession>
<organism evidence="3 4">
    <name type="scientific">Ascobolus immersus RN42</name>
    <dbReference type="NCBI Taxonomy" id="1160509"/>
    <lineage>
        <taxon>Eukaryota</taxon>
        <taxon>Fungi</taxon>
        <taxon>Dikarya</taxon>
        <taxon>Ascomycota</taxon>
        <taxon>Pezizomycotina</taxon>
        <taxon>Pezizomycetes</taxon>
        <taxon>Pezizales</taxon>
        <taxon>Ascobolaceae</taxon>
        <taxon>Ascobolus</taxon>
    </lineage>
</organism>
<protein>
    <recommendedName>
        <fullName evidence="2">Protein kinase domain-containing protein</fullName>
    </recommendedName>
</protein>
<dbReference type="AlphaFoldDB" id="A0A3N4IUP2"/>
<name>A0A3N4IUP2_ASCIM</name>
<dbReference type="PROSITE" id="PS50011">
    <property type="entry name" value="PROTEIN_KINASE_DOM"/>
    <property type="match status" value="1"/>
</dbReference>
<feature type="domain" description="Protein kinase" evidence="2">
    <location>
        <begin position="135"/>
        <end position="454"/>
    </location>
</feature>
<evidence type="ECO:0000313" key="3">
    <source>
        <dbReference type="EMBL" id="RPA87930.1"/>
    </source>
</evidence>
<keyword evidence="4" id="KW-1185">Reference proteome</keyword>
<feature type="region of interest" description="Disordered" evidence="1">
    <location>
        <begin position="1"/>
        <end position="33"/>
    </location>
</feature>
<sequence length="489" mass="56530">MADNDEVTTPGTPVENENGDEALITSNADDTEQDEAEFVDDWDPMEVYSHLSEEEIESYLSRGYTYHPNPRYKFVDRDTRHPEEAEDYLSKLYLPVCINDILEGNKGSYRIHEKLYNPDSDVMDWAVEDLESTDMLRMTIEGACTTGTAARADEKIAILQFLEDEMVRMAELENRVTADDPVIDHIDVPYDFFKVEGPRGTHLCIVSDLSTVSLDHIWHSDSYRVINRAYDRGEKGRRRRQKLVADVARAVGFLHSAGIIHGRLDALSAIRFESDNRIEAKVQLRAMSVLEDGMLREHGVISPVKRFDGLPLTESDVPPYIVWPLDRQFEDFLLYSINQPLALLSNFSYSRYLTEKSCLEATQDRKAMADEIKTLAYAFYIILADGYPWCDKSERSRLYERLEDDVSRDDDDDLKKSKEDVEVISHLLNAMWEEDWKKRADISQVLRLIPEEWFGMKLCTSPRTVYGLARCEVRKIMSSKPLRQEVYWN</sequence>
<reference evidence="3 4" key="1">
    <citation type="journal article" date="2018" name="Nat. Ecol. Evol.">
        <title>Pezizomycetes genomes reveal the molecular basis of ectomycorrhizal truffle lifestyle.</title>
        <authorList>
            <person name="Murat C."/>
            <person name="Payen T."/>
            <person name="Noel B."/>
            <person name="Kuo A."/>
            <person name="Morin E."/>
            <person name="Chen J."/>
            <person name="Kohler A."/>
            <person name="Krizsan K."/>
            <person name="Balestrini R."/>
            <person name="Da Silva C."/>
            <person name="Montanini B."/>
            <person name="Hainaut M."/>
            <person name="Levati E."/>
            <person name="Barry K.W."/>
            <person name="Belfiori B."/>
            <person name="Cichocki N."/>
            <person name="Clum A."/>
            <person name="Dockter R.B."/>
            <person name="Fauchery L."/>
            <person name="Guy J."/>
            <person name="Iotti M."/>
            <person name="Le Tacon F."/>
            <person name="Lindquist E.A."/>
            <person name="Lipzen A."/>
            <person name="Malagnac F."/>
            <person name="Mello A."/>
            <person name="Molinier V."/>
            <person name="Miyauchi S."/>
            <person name="Poulain J."/>
            <person name="Riccioni C."/>
            <person name="Rubini A."/>
            <person name="Sitrit Y."/>
            <person name="Splivallo R."/>
            <person name="Traeger S."/>
            <person name="Wang M."/>
            <person name="Zifcakova L."/>
            <person name="Wipf D."/>
            <person name="Zambonelli A."/>
            <person name="Paolocci F."/>
            <person name="Nowrousian M."/>
            <person name="Ottonello S."/>
            <person name="Baldrian P."/>
            <person name="Spatafora J.W."/>
            <person name="Henrissat B."/>
            <person name="Nagy L.G."/>
            <person name="Aury J.M."/>
            <person name="Wincker P."/>
            <person name="Grigoriev I.V."/>
            <person name="Bonfante P."/>
            <person name="Martin F.M."/>
        </authorList>
    </citation>
    <scope>NUCLEOTIDE SEQUENCE [LARGE SCALE GENOMIC DNA]</scope>
    <source>
        <strain evidence="3 4">RN42</strain>
    </source>
</reference>
<dbReference type="SUPFAM" id="SSF56112">
    <property type="entry name" value="Protein kinase-like (PK-like)"/>
    <property type="match status" value="1"/>
</dbReference>
<dbReference type="InterPro" id="IPR011009">
    <property type="entry name" value="Kinase-like_dom_sf"/>
</dbReference>
<evidence type="ECO:0000256" key="1">
    <source>
        <dbReference type="SAM" id="MobiDB-lite"/>
    </source>
</evidence>
<dbReference type="Gene3D" id="3.30.200.20">
    <property type="entry name" value="Phosphorylase Kinase, domain 1"/>
    <property type="match status" value="1"/>
</dbReference>
<dbReference type="GO" id="GO:0005524">
    <property type="term" value="F:ATP binding"/>
    <property type="evidence" value="ECO:0007669"/>
    <property type="project" value="InterPro"/>
</dbReference>
<dbReference type="Proteomes" id="UP000275078">
    <property type="component" value="Unassembled WGS sequence"/>
</dbReference>
<gene>
    <name evidence="3" type="ORF">BJ508DRAFT_371436</name>
</gene>
<evidence type="ECO:0000313" key="4">
    <source>
        <dbReference type="Proteomes" id="UP000275078"/>
    </source>
</evidence>
<dbReference type="EMBL" id="ML119645">
    <property type="protein sequence ID" value="RPA87930.1"/>
    <property type="molecule type" value="Genomic_DNA"/>
</dbReference>
<dbReference type="OrthoDB" id="5979581at2759"/>
<dbReference type="InterPro" id="IPR000719">
    <property type="entry name" value="Prot_kinase_dom"/>
</dbReference>
<proteinExistence type="predicted"/>
<dbReference type="Gene3D" id="1.10.510.10">
    <property type="entry name" value="Transferase(Phosphotransferase) domain 1"/>
    <property type="match status" value="1"/>
</dbReference>